<dbReference type="SUPFAM" id="SSF51735">
    <property type="entry name" value="NAD(P)-binding Rossmann-fold domains"/>
    <property type="match status" value="1"/>
</dbReference>
<evidence type="ECO:0000313" key="11">
    <source>
        <dbReference type="EMBL" id="MEB3429345.1"/>
    </source>
</evidence>
<comment type="pathway">
    <text evidence="1">Lipid metabolism; fatty acid beta-oxidation.</text>
</comment>
<evidence type="ECO:0000256" key="6">
    <source>
        <dbReference type="ARBA" id="ARBA00023098"/>
    </source>
</evidence>
<accession>A0AAW9MXN7</accession>
<evidence type="ECO:0000256" key="1">
    <source>
        <dbReference type="ARBA" id="ARBA00005005"/>
    </source>
</evidence>
<keyword evidence="3" id="KW-0276">Fatty acid metabolism</keyword>
<dbReference type="Proteomes" id="UP001357733">
    <property type="component" value="Unassembled WGS sequence"/>
</dbReference>
<feature type="domain" description="3-hydroxyacyl-CoA dehydrogenase NAD binding" evidence="10">
    <location>
        <begin position="95"/>
        <end position="217"/>
    </location>
</feature>
<dbReference type="InterPro" id="IPR006176">
    <property type="entry name" value="3-OHacyl-CoA_DH_NAD-bd"/>
</dbReference>
<feature type="site" description="Important for catalytic activity" evidence="8">
    <location>
        <position position="174"/>
    </location>
</feature>
<evidence type="ECO:0000256" key="5">
    <source>
        <dbReference type="ARBA" id="ARBA00023027"/>
    </source>
</evidence>
<dbReference type="EMBL" id="JAYKOT010000003">
    <property type="protein sequence ID" value="MEB3429345.1"/>
    <property type="molecule type" value="Genomic_DNA"/>
</dbReference>
<proteinExistence type="predicted"/>
<evidence type="ECO:0000259" key="9">
    <source>
        <dbReference type="Pfam" id="PF00725"/>
    </source>
</evidence>
<gene>
    <name evidence="11" type="ORF">VLK81_04830</name>
</gene>
<name>A0AAW9MXN7_9FIRM</name>
<dbReference type="Gene3D" id="3.40.50.720">
    <property type="entry name" value="NAD(P)-binding Rossmann-like Domain"/>
    <property type="match status" value="1"/>
</dbReference>
<dbReference type="AlphaFoldDB" id="A0AAW9MXN7"/>
<evidence type="ECO:0000256" key="4">
    <source>
        <dbReference type="ARBA" id="ARBA00023002"/>
    </source>
</evidence>
<evidence type="ECO:0000256" key="7">
    <source>
        <dbReference type="ARBA" id="ARBA00049556"/>
    </source>
</evidence>
<keyword evidence="4 11" id="KW-0560">Oxidoreductase</keyword>
<comment type="catalytic activity">
    <reaction evidence="7">
        <text>a (3S)-3-hydroxyacyl-CoA + NAD(+) = a 3-oxoacyl-CoA + NADH + H(+)</text>
        <dbReference type="Rhea" id="RHEA:22432"/>
        <dbReference type="ChEBI" id="CHEBI:15378"/>
        <dbReference type="ChEBI" id="CHEBI:57318"/>
        <dbReference type="ChEBI" id="CHEBI:57540"/>
        <dbReference type="ChEBI" id="CHEBI:57945"/>
        <dbReference type="ChEBI" id="CHEBI:90726"/>
        <dbReference type="EC" id="1.1.1.35"/>
    </reaction>
</comment>
<dbReference type="InterPro" id="IPR036291">
    <property type="entry name" value="NAD(P)-bd_dom_sf"/>
</dbReference>
<dbReference type="PIRSF" id="PIRSF000105">
    <property type="entry name" value="HCDH"/>
    <property type="match status" value="1"/>
</dbReference>
<sequence length="321" mass="36388">MKFNKVVLLGGGVLGTQIALISAYTGHDTTIWLRSEDSITRTEPKIKNYREMMLNDIELSKELIKNPLGHLLYPKGLFKSWDGITEEKIEEILKEAKINLEKNIHIELDLRKALKDADIVIEAMAENVDAKIEMYKLCSDKMDEKTILCTNTSTLLPSTFANYTGRAEKYMALHFANEVWRNNTAECMGHAGTDEEIYNRVVEFAEEINMIPIKLHKEQPGYILNSLLVPLLDAGLDLWVKGVADPEMIDLTWKLATHSPKGPFEIMDIVGLKTVYNISCMKEEAKTTGSLIQKRVAMLKEKIDKNELGVNSGKGFYNYKK</sequence>
<dbReference type="Gene3D" id="1.10.1040.10">
    <property type="entry name" value="N-(1-d-carboxylethyl)-l-norvaline Dehydrogenase, domain 2"/>
    <property type="match status" value="1"/>
</dbReference>
<dbReference type="InterPro" id="IPR052242">
    <property type="entry name" value="Mito_3-hydroxyacyl-CoA_DH"/>
</dbReference>
<keyword evidence="5" id="KW-0520">NAD</keyword>
<dbReference type="PANTHER" id="PTHR43561:SF3">
    <property type="entry name" value="HYDROXYACYL-COENZYME A DEHYDROGENASE, MITOCHONDRIAL"/>
    <property type="match status" value="1"/>
</dbReference>
<dbReference type="InterPro" id="IPR008927">
    <property type="entry name" value="6-PGluconate_DH-like_C_sf"/>
</dbReference>
<keyword evidence="6" id="KW-0443">Lipid metabolism</keyword>
<evidence type="ECO:0000313" key="12">
    <source>
        <dbReference type="Proteomes" id="UP001357733"/>
    </source>
</evidence>
<dbReference type="RefSeq" id="WP_324619541.1">
    <property type="nucleotide sequence ID" value="NZ_JAYKOT010000003.1"/>
</dbReference>
<dbReference type="GO" id="GO:0006635">
    <property type="term" value="P:fatty acid beta-oxidation"/>
    <property type="evidence" value="ECO:0007669"/>
    <property type="project" value="TreeGrafter"/>
</dbReference>
<dbReference type="InterPro" id="IPR006108">
    <property type="entry name" value="3HC_DH_C"/>
</dbReference>
<dbReference type="InterPro" id="IPR013328">
    <property type="entry name" value="6PGD_dom2"/>
</dbReference>
<dbReference type="NCBIfam" id="NF006143">
    <property type="entry name" value="PRK08293.1"/>
    <property type="match status" value="1"/>
</dbReference>
<protein>
    <submittedName>
        <fullName evidence="11">3-hydroxyacyl-CoA dehydrogenase</fullName>
        <ecNumber evidence="11">1.1.1.35</ecNumber>
    </submittedName>
</protein>
<dbReference type="GO" id="GO:0070403">
    <property type="term" value="F:NAD+ binding"/>
    <property type="evidence" value="ECO:0007669"/>
    <property type="project" value="InterPro"/>
</dbReference>
<comment type="caution">
    <text evidence="11">The sequence shown here is derived from an EMBL/GenBank/DDBJ whole genome shotgun (WGS) entry which is preliminary data.</text>
</comment>
<organism evidence="11 12">
    <name type="scientific">Citroniella saccharovorans</name>
    <dbReference type="NCBI Taxonomy" id="2053367"/>
    <lineage>
        <taxon>Bacteria</taxon>
        <taxon>Bacillati</taxon>
        <taxon>Bacillota</taxon>
        <taxon>Tissierellia</taxon>
        <taxon>Tissierellales</taxon>
        <taxon>Peptoniphilaceae</taxon>
        <taxon>Citroniella</taxon>
    </lineage>
</organism>
<dbReference type="Pfam" id="PF00725">
    <property type="entry name" value="3HCDH"/>
    <property type="match status" value="1"/>
</dbReference>
<feature type="domain" description="3-hydroxyacyl-CoA dehydrogenase C-terminal" evidence="9">
    <location>
        <begin position="221"/>
        <end position="319"/>
    </location>
</feature>
<dbReference type="PANTHER" id="PTHR43561">
    <property type="match status" value="1"/>
</dbReference>
<reference evidence="11 12" key="1">
    <citation type="submission" date="2024-01" db="EMBL/GenBank/DDBJ databases">
        <title>Complete genome sequence of Citroniella saccharovorans strain M6.X9, isolated from human fecal sample.</title>
        <authorList>
            <person name="Cheng G."/>
            <person name="Westerholm M."/>
            <person name="Schnurer A."/>
        </authorList>
    </citation>
    <scope>NUCLEOTIDE SEQUENCE [LARGE SCALE GENOMIC DNA]</scope>
    <source>
        <strain evidence="11 12">DSM 29873</strain>
    </source>
</reference>
<dbReference type="Pfam" id="PF02737">
    <property type="entry name" value="3HCDH_N"/>
    <property type="match status" value="1"/>
</dbReference>
<dbReference type="InterPro" id="IPR022694">
    <property type="entry name" value="3-OHacyl-CoA_DH"/>
</dbReference>
<evidence type="ECO:0000259" key="10">
    <source>
        <dbReference type="Pfam" id="PF02737"/>
    </source>
</evidence>
<dbReference type="EC" id="1.1.1.35" evidence="11"/>
<dbReference type="GO" id="GO:0003857">
    <property type="term" value="F:(3S)-3-hydroxyacyl-CoA dehydrogenase (NAD+) activity"/>
    <property type="evidence" value="ECO:0007669"/>
    <property type="project" value="UniProtKB-EC"/>
</dbReference>
<comment type="pathway">
    <text evidence="2">Lipid metabolism; butanoate metabolism.</text>
</comment>
<keyword evidence="12" id="KW-1185">Reference proteome</keyword>
<evidence type="ECO:0000256" key="8">
    <source>
        <dbReference type="PIRSR" id="PIRSR000105-1"/>
    </source>
</evidence>
<dbReference type="SUPFAM" id="SSF48179">
    <property type="entry name" value="6-phosphogluconate dehydrogenase C-terminal domain-like"/>
    <property type="match status" value="1"/>
</dbReference>
<evidence type="ECO:0000256" key="2">
    <source>
        <dbReference type="ARBA" id="ARBA00005086"/>
    </source>
</evidence>
<evidence type="ECO:0000256" key="3">
    <source>
        <dbReference type="ARBA" id="ARBA00022832"/>
    </source>
</evidence>